<proteinExistence type="predicted"/>
<dbReference type="InterPro" id="IPR052515">
    <property type="entry name" value="Gfo/Idh/MocA_Oxidoreductase"/>
</dbReference>
<reference evidence="3 4" key="1">
    <citation type="submission" date="2018-03" db="EMBL/GenBank/DDBJ databases">
        <title>Genomic Encyclopedia of Archaeal and Bacterial Type Strains, Phase II (KMG-II): from individual species to whole genera.</title>
        <authorList>
            <person name="Goeker M."/>
        </authorList>
    </citation>
    <scope>NUCLEOTIDE SEQUENCE [LARGE SCALE GENOMIC DNA]</scope>
    <source>
        <strain evidence="3 4">DSM 29328</strain>
    </source>
</reference>
<evidence type="ECO:0000259" key="1">
    <source>
        <dbReference type="Pfam" id="PF01408"/>
    </source>
</evidence>
<dbReference type="PANTHER" id="PTHR43249">
    <property type="entry name" value="UDP-N-ACETYL-2-AMINO-2-DEOXY-D-GLUCURONATE OXIDASE"/>
    <property type="match status" value="1"/>
</dbReference>
<organism evidence="3 4">
    <name type="scientific">Aliiruegeria haliotis</name>
    <dbReference type="NCBI Taxonomy" id="1280846"/>
    <lineage>
        <taxon>Bacteria</taxon>
        <taxon>Pseudomonadati</taxon>
        <taxon>Pseudomonadota</taxon>
        <taxon>Alphaproteobacteria</taxon>
        <taxon>Rhodobacterales</taxon>
        <taxon>Roseobacteraceae</taxon>
        <taxon>Aliiruegeria</taxon>
    </lineage>
</organism>
<dbReference type="InterPro" id="IPR036291">
    <property type="entry name" value="NAD(P)-bd_dom_sf"/>
</dbReference>
<feature type="domain" description="GFO/IDH/MocA-like oxidoreductase" evidence="2">
    <location>
        <begin position="136"/>
        <end position="257"/>
    </location>
</feature>
<dbReference type="OrthoDB" id="9792935at2"/>
<dbReference type="Pfam" id="PF22725">
    <property type="entry name" value="GFO_IDH_MocA_C3"/>
    <property type="match status" value="1"/>
</dbReference>
<dbReference type="GO" id="GO:0000166">
    <property type="term" value="F:nucleotide binding"/>
    <property type="evidence" value="ECO:0007669"/>
    <property type="project" value="InterPro"/>
</dbReference>
<dbReference type="SUPFAM" id="SSF51735">
    <property type="entry name" value="NAD(P)-binding Rossmann-fold domains"/>
    <property type="match status" value="1"/>
</dbReference>
<evidence type="ECO:0000313" key="4">
    <source>
        <dbReference type="Proteomes" id="UP000239480"/>
    </source>
</evidence>
<dbReference type="Gene3D" id="3.30.360.10">
    <property type="entry name" value="Dihydrodipicolinate Reductase, domain 2"/>
    <property type="match status" value="1"/>
</dbReference>
<dbReference type="Gene3D" id="3.40.50.720">
    <property type="entry name" value="NAD(P)-binding Rossmann-like Domain"/>
    <property type="match status" value="1"/>
</dbReference>
<dbReference type="PANTHER" id="PTHR43249:SF1">
    <property type="entry name" value="D-GLUCOSIDE 3-DEHYDROGENASE"/>
    <property type="match status" value="1"/>
</dbReference>
<dbReference type="RefSeq" id="WP_106203653.1">
    <property type="nucleotide sequence ID" value="NZ_PVTD01000001.1"/>
</dbReference>
<name>A0A2T0S0L2_9RHOB</name>
<protein>
    <submittedName>
        <fullName evidence="3">Putative dehydrogenase</fullName>
    </submittedName>
</protein>
<accession>A0A2T0S0L2</accession>
<evidence type="ECO:0000313" key="3">
    <source>
        <dbReference type="EMBL" id="PRY26964.1"/>
    </source>
</evidence>
<dbReference type="EMBL" id="PVTD01000001">
    <property type="protein sequence ID" value="PRY26964.1"/>
    <property type="molecule type" value="Genomic_DNA"/>
</dbReference>
<sequence length="341" mass="36252">MKAALIGPGTIAETHAAAIAASRSGVELHGVLARQRHKAAAFAETWAEPLGDTPRTYTDIQEIAVDTAVDFAIICTPPDVRMALVSPLAAAGIPILLEKPIERTTEAARDVVETCERAGVPLGIVFHHRARTTSIKAAELMQGGALGSLAAVEARIPLWRPQSYYDEPGRGDLARDGGGVLLTQAIHPMELMLHLAGRVSRVTAMARTTAIHQMETEDFVSAGLDFENGATGSLFATTAAFPGGRESLTFHCQNASLTVGARQLEVHWRDGRHEVHGEDASRATPINLSHTLHQAMIEDFVDALISGRPPHVTGRQALHVHDLIAAIMTASATGAPVDIPT</sequence>
<dbReference type="SUPFAM" id="SSF55347">
    <property type="entry name" value="Glyceraldehyde-3-phosphate dehydrogenase-like, C-terminal domain"/>
    <property type="match status" value="1"/>
</dbReference>
<dbReference type="InterPro" id="IPR055170">
    <property type="entry name" value="GFO_IDH_MocA-like_dom"/>
</dbReference>
<dbReference type="InterPro" id="IPR000683">
    <property type="entry name" value="Gfo/Idh/MocA-like_OxRdtase_N"/>
</dbReference>
<comment type="caution">
    <text evidence="3">The sequence shown here is derived from an EMBL/GenBank/DDBJ whole genome shotgun (WGS) entry which is preliminary data.</text>
</comment>
<dbReference type="Pfam" id="PF01408">
    <property type="entry name" value="GFO_IDH_MocA"/>
    <property type="match status" value="1"/>
</dbReference>
<dbReference type="Proteomes" id="UP000239480">
    <property type="component" value="Unassembled WGS sequence"/>
</dbReference>
<feature type="domain" description="Gfo/Idh/MocA-like oxidoreductase N-terminal" evidence="1">
    <location>
        <begin position="2"/>
        <end position="123"/>
    </location>
</feature>
<gene>
    <name evidence="3" type="ORF">CLV78_1011070</name>
</gene>
<dbReference type="AlphaFoldDB" id="A0A2T0S0L2"/>
<keyword evidence="4" id="KW-1185">Reference proteome</keyword>
<evidence type="ECO:0000259" key="2">
    <source>
        <dbReference type="Pfam" id="PF22725"/>
    </source>
</evidence>